<organism evidence="1 2">
    <name type="scientific">Pontibacter aquaedesilientis</name>
    <dbReference type="NCBI Taxonomy" id="2766980"/>
    <lineage>
        <taxon>Bacteria</taxon>
        <taxon>Pseudomonadati</taxon>
        <taxon>Bacteroidota</taxon>
        <taxon>Cytophagia</taxon>
        <taxon>Cytophagales</taxon>
        <taxon>Hymenobacteraceae</taxon>
        <taxon>Pontibacter</taxon>
    </lineage>
</organism>
<sequence>MKVLLLVLGFVLLLSPDKVYSQEQAASPYHAKVQYAGSLGLVSLGAGRSFFHEKLETDVFLGYLPEKFGGDRIFTAALKATYVPFKPIPIRSVNWQPLRTGLQLGYTFGDEYFVSEPRDKYPKSYYGFPTALHLYLYLGGQVDFTRKEKLSRFGVYYEVGSSAEYLISYIQNPKYLGPGKIFNLALGLRMRL</sequence>
<keyword evidence="2" id="KW-1185">Reference proteome</keyword>
<dbReference type="RefSeq" id="WP_191185118.1">
    <property type="nucleotide sequence ID" value="NZ_JACXAJ010000013.1"/>
</dbReference>
<accession>A0ABR7XL46</accession>
<dbReference type="Proteomes" id="UP000625551">
    <property type="component" value="Unassembled WGS sequence"/>
</dbReference>
<evidence type="ECO:0000313" key="2">
    <source>
        <dbReference type="Proteomes" id="UP000625551"/>
    </source>
</evidence>
<gene>
    <name evidence="1" type="ORF">H9Q13_17630</name>
</gene>
<name>A0ABR7XL46_9BACT</name>
<reference evidence="1 2" key="1">
    <citation type="submission" date="2020-09" db="EMBL/GenBank/DDBJ databases">
        <title>Genome sequencing and assembly of Pontibacter sp.</title>
        <authorList>
            <person name="Chhetri G."/>
        </authorList>
    </citation>
    <scope>NUCLEOTIDE SEQUENCE [LARGE SCALE GENOMIC DNA]</scope>
    <source>
        <strain evidence="1 2">JH31</strain>
    </source>
</reference>
<dbReference type="EMBL" id="JACXAJ010000013">
    <property type="protein sequence ID" value="MBD1398994.1"/>
    <property type="molecule type" value="Genomic_DNA"/>
</dbReference>
<evidence type="ECO:0008006" key="3">
    <source>
        <dbReference type="Google" id="ProtNLM"/>
    </source>
</evidence>
<protein>
    <recommendedName>
        <fullName evidence="3">Outer membrane protein beta-barrel domain-containing protein</fullName>
    </recommendedName>
</protein>
<proteinExistence type="predicted"/>
<evidence type="ECO:0000313" key="1">
    <source>
        <dbReference type="EMBL" id="MBD1398994.1"/>
    </source>
</evidence>
<comment type="caution">
    <text evidence="1">The sequence shown here is derived from an EMBL/GenBank/DDBJ whole genome shotgun (WGS) entry which is preliminary data.</text>
</comment>